<keyword evidence="13 17" id="KW-0238">DNA-binding</keyword>
<dbReference type="Proteomes" id="UP000070675">
    <property type="component" value="Unassembled WGS sequence"/>
</dbReference>
<dbReference type="NCBIfam" id="NF002677">
    <property type="entry name" value="PRK02406.1"/>
    <property type="match status" value="1"/>
</dbReference>
<proteinExistence type="inferred from homology"/>
<evidence type="ECO:0000313" key="19">
    <source>
        <dbReference type="EMBL" id="KXB35500.1"/>
    </source>
</evidence>
<comment type="subcellular location">
    <subcellularLocation>
        <location evidence="1 17">Cytoplasm</location>
    </subcellularLocation>
</comment>
<evidence type="ECO:0000256" key="2">
    <source>
        <dbReference type="ARBA" id="ARBA00010945"/>
    </source>
</evidence>
<gene>
    <name evidence="17" type="primary">dinB</name>
    <name evidence="19" type="ORF">HMPREF3192_00150</name>
</gene>
<comment type="caution">
    <text evidence="19">The sequence shown here is derived from an EMBL/GenBank/DDBJ whole genome shotgun (WGS) entry which is preliminary data.</text>
</comment>
<evidence type="ECO:0000256" key="13">
    <source>
        <dbReference type="ARBA" id="ARBA00023125"/>
    </source>
</evidence>
<evidence type="ECO:0000256" key="12">
    <source>
        <dbReference type="ARBA" id="ARBA00022932"/>
    </source>
</evidence>
<evidence type="ECO:0000256" key="14">
    <source>
        <dbReference type="ARBA" id="ARBA00023204"/>
    </source>
</evidence>
<keyword evidence="6 17" id="KW-0808">Transferase</keyword>
<dbReference type="InterPro" id="IPR036775">
    <property type="entry name" value="DNA_pol_Y-fam_lit_finger_sf"/>
</dbReference>
<dbReference type="Gene3D" id="3.30.70.270">
    <property type="match status" value="1"/>
</dbReference>
<dbReference type="InterPro" id="IPR043128">
    <property type="entry name" value="Rev_trsase/Diguanyl_cyclase"/>
</dbReference>
<feature type="site" description="Substrate discrimination" evidence="17">
    <location>
        <position position="34"/>
    </location>
</feature>
<comment type="catalytic activity">
    <reaction evidence="16 17">
        <text>DNA(n) + a 2'-deoxyribonucleoside 5'-triphosphate = DNA(n+1) + diphosphate</text>
        <dbReference type="Rhea" id="RHEA:22508"/>
        <dbReference type="Rhea" id="RHEA-COMP:17339"/>
        <dbReference type="Rhea" id="RHEA-COMP:17340"/>
        <dbReference type="ChEBI" id="CHEBI:33019"/>
        <dbReference type="ChEBI" id="CHEBI:61560"/>
        <dbReference type="ChEBI" id="CHEBI:173112"/>
        <dbReference type="EC" id="2.7.7.7"/>
    </reaction>
</comment>
<dbReference type="FunFam" id="3.30.1490.100:FF:000004">
    <property type="entry name" value="DNA polymerase IV"/>
    <property type="match status" value="1"/>
</dbReference>
<feature type="domain" description="UmuC" evidence="18">
    <location>
        <begin position="25"/>
        <end position="205"/>
    </location>
</feature>
<dbReference type="CDD" id="cd03586">
    <property type="entry name" value="PolY_Pol_IV_kappa"/>
    <property type="match status" value="1"/>
</dbReference>
<dbReference type="FunFam" id="3.40.1170.60:FF:000001">
    <property type="entry name" value="DNA polymerase IV"/>
    <property type="match status" value="1"/>
</dbReference>
<dbReference type="EC" id="2.7.7.7" evidence="17"/>
<evidence type="ECO:0000256" key="9">
    <source>
        <dbReference type="ARBA" id="ARBA00022723"/>
    </source>
</evidence>
<dbReference type="InterPro" id="IPR017961">
    <property type="entry name" value="DNA_pol_Y-fam_little_finger"/>
</dbReference>
<evidence type="ECO:0000256" key="15">
    <source>
        <dbReference type="ARBA" id="ARBA00025589"/>
    </source>
</evidence>
<dbReference type="Gene3D" id="3.40.1170.60">
    <property type="match status" value="1"/>
</dbReference>
<dbReference type="SUPFAM" id="SSF100879">
    <property type="entry name" value="Lesion bypass DNA polymerase (Y-family), little finger domain"/>
    <property type="match status" value="1"/>
</dbReference>
<protein>
    <recommendedName>
        <fullName evidence="17">DNA polymerase IV</fullName>
        <shortName evidence="17">Pol IV</shortName>
        <ecNumber evidence="17">2.7.7.7</ecNumber>
    </recommendedName>
</protein>
<keyword evidence="12 17" id="KW-0239">DNA-directed DNA polymerase</keyword>
<dbReference type="AlphaFoldDB" id="A0A133XX28"/>
<dbReference type="Gene3D" id="3.30.1490.100">
    <property type="entry name" value="DNA polymerase, Y-family, little finger domain"/>
    <property type="match status" value="1"/>
</dbReference>
<evidence type="ECO:0000256" key="17">
    <source>
        <dbReference type="HAMAP-Rule" id="MF_01113"/>
    </source>
</evidence>
<evidence type="ECO:0000313" key="20">
    <source>
        <dbReference type="Proteomes" id="UP000070675"/>
    </source>
</evidence>
<evidence type="ECO:0000259" key="18">
    <source>
        <dbReference type="PROSITE" id="PS50173"/>
    </source>
</evidence>
<dbReference type="InterPro" id="IPR001126">
    <property type="entry name" value="UmuC"/>
</dbReference>
<dbReference type="GO" id="GO:0005829">
    <property type="term" value="C:cytosol"/>
    <property type="evidence" value="ECO:0007669"/>
    <property type="project" value="TreeGrafter"/>
</dbReference>
<dbReference type="Gene3D" id="1.10.150.20">
    <property type="entry name" value="5' to 3' exonuclease, C-terminal subdomain"/>
    <property type="match status" value="1"/>
</dbReference>
<dbReference type="OrthoDB" id="9808813at2"/>
<dbReference type="PROSITE" id="PS50173">
    <property type="entry name" value="UMUC"/>
    <property type="match status" value="1"/>
</dbReference>
<dbReference type="Pfam" id="PF11799">
    <property type="entry name" value="IMS_C"/>
    <property type="match status" value="1"/>
</dbReference>
<evidence type="ECO:0000256" key="16">
    <source>
        <dbReference type="ARBA" id="ARBA00049244"/>
    </source>
</evidence>
<dbReference type="GO" id="GO:0042276">
    <property type="term" value="P:error-prone translesion synthesis"/>
    <property type="evidence" value="ECO:0007669"/>
    <property type="project" value="TreeGrafter"/>
</dbReference>
<feature type="active site" evidence="17">
    <location>
        <position position="125"/>
    </location>
</feature>
<dbReference type="GO" id="GO:0006261">
    <property type="term" value="P:DNA-templated DNA replication"/>
    <property type="evidence" value="ECO:0007669"/>
    <property type="project" value="UniProtKB-UniRule"/>
</dbReference>
<reference evidence="20" key="1">
    <citation type="submission" date="2016-01" db="EMBL/GenBank/DDBJ databases">
        <authorList>
            <person name="Mitreva M."/>
            <person name="Pepin K.H."/>
            <person name="Mihindukulasuriya K.A."/>
            <person name="Fulton R."/>
            <person name="Fronick C."/>
            <person name="O'Laughlin M."/>
            <person name="Miner T."/>
            <person name="Herter B."/>
            <person name="Rosa B.A."/>
            <person name="Cordes M."/>
            <person name="Tomlinson C."/>
            <person name="Wollam A."/>
            <person name="Palsikar V.B."/>
            <person name="Mardis E.R."/>
            <person name="Wilson R.K."/>
        </authorList>
    </citation>
    <scope>NUCLEOTIDE SEQUENCE [LARGE SCALE GENOMIC DNA]</scope>
    <source>
        <strain evidence="20">DNF00019</strain>
    </source>
</reference>
<feature type="binding site" evidence="17">
    <location>
        <position position="124"/>
    </location>
    <ligand>
        <name>Mg(2+)</name>
        <dbReference type="ChEBI" id="CHEBI:18420"/>
    </ligand>
</feature>
<keyword evidence="20" id="KW-1185">Reference proteome</keyword>
<sequence length="433" mass="47588">MKHTSDIPNNKAAGAGALTWDGPAIGLLDLDAFFASVEQLDHPEWRSKPVIVGGSPEKRGVVSTASYEARQFGVHSAMPSALARRLCPDAIWTPGHFDRYNEMSRAVMSCILEETPRIEQVSIDEAFFDITPGRFSNEHPAAICMRIQKRVEKLGVTCSIGLGRNKTVAKIASEQDKPRGLTVIPGEATTQFLAPLPVRALSGIGKAADEKLKRMGIFTLGQLARTDPAFLQAQFGVVAQTMIVRASGNEVSHVNLFADTSPIKSISSERTFAKDLHTREEIISAISHIAGLVAARLREKKLAGHTVTLKLKFHVGQQKTAQMQLKENSCMQSVLAASAQKLLDHLWKPGYPVRLIGISVSDFGDPRESRPQQLSLFDANLDALSDEKTNDAAHQQKLAKTYDELRKRFGSQTLSYGYDLRYKHMTSDTPKQS</sequence>
<organism evidence="19 20">
    <name type="scientific">Atopobium deltae</name>
    <dbReference type="NCBI Taxonomy" id="1393034"/>
    <lineage>
        <taxon>Bacteria</taxon>
        <taxon>Bacillati</taxon>
        <taxon>Actinomycetota</taxon>
        <taxon>Coriobacteriia</taxon>
        <taxon>Coriobacteriales</taxon>
        <taxon>Atopobiaceae</taxon>
        <taxon>Atopobium</taxon>
    </lineage>
</organism>
<evidence type="ECO:0000256" key="11">
    <source>
        <dbReference type="ARBA" id="ARBA00022842"/>
    </source>
</evidence>
<evidence type="ECO:0000256" key="5">
    <source>
        <dbReference type="ARBA" id="ARBA00022490"/>
    </source>
</evidence>
<keyword evidence="11 17" id="KW-0460">Magnesium</keyword>
<dbReference type="RefSeq" id="WP_066304471.1">
    <property type="nucleotide sequence ID" value="NZ_KQ959484.1"/>
</dbReference>
<evidence type="ECO:0000256" key="6">
    <source>
        <dbReference type="ARBA" id="ARBA00022679"/>
    </source>
</evidence>
<feature type="binding site" evidence="17">
    <location>
        <position position="29"/>
    </location>
    <ligand>
        <name>Mg(2+)</name>
        <dbReference type="ChEBI" id="CHEBI:18420"/>
    </ligand>
</feature>
<evidence type="ECO:0000256" key="8">
    <source>
        <dbReference type="ARBA" id="ARBA00022705"/>
    </source>
</evidence>
<dbReference type="GO" id="GO:0009432">
    <property type="term" value="P:SOS response"/>
    <property type="evidence" value="ECO:0007669"/>
    <property type="project" value="TreeGrafter"/>
</dbReference>
<evidence type="ECO:0000256" key="10">
    <source>
        <dbReference type="ARBA" id="ARBA00022763"/>
    </source>
</evidence>
<dbReference type="PANTHER" id="PTHR11076">
    <property type="entry name" value="DNA REPAIR POLYMERASE UMUC / TRANSFERASE FAMILY MEMBER"/>
    <property type="match status" value="1"/>
</dbReference>
<dbReference type="STRING" id="1393034.HMPREF3192_00150"/>
<dbReference type="SUPFAM" id="SSF56672">
    <property type="entry name" value="DNA/RNA polymerases"/>
    <property type="match status" value="1"/>
</dbReference>
<dbReference type="GO" id="GO:0003887">
    <property type="term" value="F:DNA-directed DNA polymerase activity"/>
    <property type="evidence" value="ECO:0007669"/>
    <property type="project" value="UniProtKB-UniRule"/>
</dbReference>
<comment type="similarity">
    <text evidence="2 17">Belongs to the DNA polymerase type-Y family.</text>
</comment>
<dbReference type="PATRIC" id="fig|1393034.3.peg.144"/>
<dbReference type="PANTHER" id="PTHR11076:SF33">
    <property type="entry name" value="DNA POLYMERASE KAPPA"/>
    <property type="match status" value="1"/>
</dbReference>
<comment type="function">
    <text evidence="15 17">Poorly processive, error-prone DNA polymerase involved in untargeted mutagenesis. Copies undamaged DNA at stalled replication forks, which arise in vivo from mismatched or misaligned primer ends. These misaligned primers can be extended by PolIV. Exhibits no 3'-5' exonuclease (proofreading) activity. May be involved in translesional synthesis, in conjunction with the beta clamp from PolIII.</text>
</comment>
<dbReference type="InterPro" id="IPR043502">
    <property type="entry name" value="DNA/RNA_pol_sf"/>
</dbReference>
<dbReference type="InterPro" id="IPR022880">
    <property type="entry name" value="DNApol_IV"/>
</dbReference>
<dbReference type="HAMAP" id="MF_01113">
    <property type="entry name" value="DNApol_IV"/>
    <property type="match status" value="1"/>
</dbReference>
<keyword evidence="9 17" id="KW-0479">Metal-binding</keyword>
<keyword evidence="4 17" id="KW-0515">Mutator protein</keyword>
<evidence type="ECO:0000256" key="1">
    <source>
        <dbReference type="ARBA" id="ARBA00004496"/>
    </source>
</evidence>
<keyword evidence="5 17" id="KW-0963">Cytoplasm</keyword>
<keyword evidence="7 17" id="KW-0548">Nucleotidyltransferase</keyword>
<dbReference type="Pfam" id="PF00817">
    <property type="entry name" value="IMS"/>
    <property type="match status" value="1"/>
</dbReference>
<keyword evidence="8 17" id="KW-0235">DNA replication</keyword>
<dbReference type="GO" id="GO:0006281">
    <property type="term" value="P:DNA repair"/>
    <property type="evidence" value="ECO:0007669"/>
    <property type="project" value="UniProtKB-UniRule"/>
</dbReference>
<evidence type="ECO:0000256" key="3">
    <source>
        <dbReference type="ARBA" id="ARBA00011245"/>
    </source>
</evidence>
<evidence type="ECO:0000256" key="4">
    <source>
        <dbReference type="ARBA" id="ARBA00022457"/>
    </source>
</evidence>
<keyword evidence="14 17" id="KW-0234">DNA repair</keyword>
<dbReference type="GO" id="GO:0000287">
    <property type="term" value="F:magnesium ion binding"/>
    <property type="evidence" value="ECO:0007669"/>
    <property type="project" value="UniProtKB-UniRule"/>
</dbReference>
<dbReference type="InterPro" id="IPR050116">
    <property type="entry name" value="DNA_polymerase-Y"/>
</dbReference>
<accession>A0A133XX28</accession>
<evidence type="ECO:0000256" key="7">
    <source>
        <dbReference type="ARBA" id="ARBA00022695"/>
    </source>
</evidence>
<keyword evidence="10 17" id="KW-0227">DNA damage</keyword>
<comment type="subunit">
    <text evidence="3 17">Monomer.</text>
</comment>
<dbReference type="GO" id="GO:0003684">
    <property type="term" value="F:damaged DNA binding"/>
    <property type="evidence" value="ECO:0007669"/>
    <property type="project" value="InterPro"/>
</dbReference>
<comment type="cofactor">
    <cofactor evidence="17">
        <name>Mg(2+)</name>
        <dbReference type="ChEBI" id="CHEBI:18420"/>
    </cofactor>
    <text evidence="17">Binds 2 magnesium ions per subunit.</text>
</comment>
<name>A0A133XX28_9ACTN</name>
<dbReference type="EMBL" id="LSCR01000002">
    <property type="protein sequence ID" value="KXB35500.1"/>
    <property type="molecule type" value="Genomic_DNA"/>
</dbReference>